<gene>
    <name evidence="7" type="ORF">P5G46_05965</name>
</gene>
<dbReference type="EMBL" id="JAROCE010000001">
    <property type="protein sequence ID" value="MFM2720041.1"/>
    <property type="molecule type" value="Genomic_DNA"/>
</dbReference>
<dbReference type="PANTHER" id="PTHR43605">
    <property type="entry name" value="ACYL-COENZYME A SYNTHETASE"/>
    <property type="match status" value="1"/>
</dbReference>
<dbReference type="InterPro" id="IPR020845">
    <property type="entry name" value="AMP-binding_CS"/>
</dbReference>
<comment type="similarity">
    <text evidence="1">Belongs to the ATP-dependent AMP-binding enzyme family.</text>
</comment>
<feature type="domain" description="AMP-dependent synthetase/ligase" evidence="5">
    <location>
        <begin position="51"/>
        <end position="405"/>
    </location>
</feature>
<protein>
    <submittedName>
        <fullName evidence="7">AMP-binding protein</fullName>
    </submittedName>
</protein>
<proteinExistence type="inferred from homology"/>
<dbReference type="InterPro" id="IPR042099">
    <property type="entry name" value="ANL_N_sf"/>
</dbReference>
<accession>A0ABW9GFU0</accession>
<dbReference type="PANTHER" id="PTHR43605:SF10">
    <property type="entry name" value="ACYL-COA SYNTHETASE MEDIUM CHAIN FAMILY MEMBER 3"/>
    <property type="match status" value="1"/>
</dbReference>
<evidence type="ECO:0000256" key="1">
    <source>
        <dbReference type="ARBA" id="ARBA00006432"/>
    </source>
</evidence>
<dbReference type="Pfam" id="PF00501">
    <property type="entry name" value="AMP-binding"/>
    <property type="match status" value="1"/>
</dbReference>
<name>A0ABW9GFU0_9MICO</name>
<feature type="domain" description="AMP-binding enzyme C-terminal" evidence="6">
    <location>
        <begin position="456"/>
        <end position="533"/>
    </location>
</feature>
<evidence type="ECO:0000259" key="6">
    <source>
        <dbReference type="Pfam" id="PF13193"/>
    </source>
</evidence>
<reference evidence="7 8" key="1">
    <citation type="submission" date="2023-03" db="EMBL/GenBank/DDBJ databases">
        <title>MT1 and MT2 Draft Genomes of Novel Species.</title>
        <authorList>
            <person name="Venkateswaran K."/>
        </authorList>
    </citation>
    <scope>NUCLEOTIDE SEQUENCE [LARGE SCALE GENOMIC DNA]</scope>
    <source>
        <strain evidence="7 8">IF8SW-P5</strain>
    </source>
</reference>
<dbReference type="SUPFAM" id="SSF56801">
    <property type="entry name" value="Acetyl-CoA synthetase-like"/>
    <property type="match status" value="1"/>
</dbReference>
<evidence type="ECO:0000256" key="4">
    <source>
        <dbReference type="ARBA" id="ARBA00022840"/>
    </source>
</evidence>
<evidence type="ECO:0000313" key="7">
    <source>
        <dbReference type="EMBL" id="MFM2720041.1"/>
    </source>
</evidence>
<dbReference type="InterPro" id="IPR000873">
    <property type="entry name" value="AMP-dep_synth/lig_dom"/>
</dbReference>
<evidence type="ECO:0000256" key="3">
    <source>
        <dbReference type="ARBA" id="ARBA00022741"/>
    </source>
</evidence>
<dbReference type="InterPro" id="IPR045851">
    <property type="entry name" value="AMP-bd_C_sf"/>
</dbReference>
<dbReference type="InterPro" id="IPR025110">
    <property type="entry name" value="AMP-bd_C"/>
</dbReference>
<keyword evidence="2" id="KW-0436">Ligase</keyword>
<dbReference type="RefSeq" id="WP_408905199.1">
    <property type="nucleotide sequence ID" value="NZ_JAROCE010000001.1"/>
</dbReference>
<dbReference type="Gene3D" id="3.30.300.30">
    <property type="match status" value="1"/>
</dbReference>
<keyword evidence="3" id="KW-0547">Nucleotide-binding</keyword>
<evidence type="ECO:0000313" key="8">
    <source>
        <dbReference type="Proteomes" id="UP001630303"/>
    </source>
</evidence>
<comment type="caution">
    <text evidence="7">The sequence shown here is derived from an EMBL/GenBank/DDBJ whole genome shotgun (WGS) entry which is preliminary data.</text>
</comment>
<keyword evidence="8" id="KW-1185">Reference proteome</keyword>
<dbReference type="Pfam" id="PF13193">
    <property type="entry name" value="AMP-binding_C"/>
    <property type="match status" value="1"/>
</dbReference>
<organism evidence="7 8">
    <name type="scientific">Microbacterium mcarthurae</name>
    <dbReference type="NCBI Taxonomy" id="3035918"/>
    <lineage>
        <taxon>Bacteria</taxon>
        <taxon>Bacillati</taxon>
        <taxon>Actinomycetota</taxon>
        <taxon>Actinomycetes</taxon>
        <taxon>Micrococcales</taxon>
        <taxon>Microbacteriaceae</taxon>
        <taxon>Microbacterium</taxon>
    </lineage>
</organism>
<dbReference type="PROSITE" id="PS00455">
    <property type="entry name" value="AMP_BINDING"/>
    <property type="match status" value="1"/>
</dbReference>
<dbReference type="Gene3D" id="3.40.50.12780">
    <property type="entry name" value="N-terminal domain of ligase-like"/>
    <property type="match status" value="1"/>
</dbReference>
<evidence type="ECO:0000256" key="2">
    <source>
        <dbReference type="ARBA" id="ARBA00022598"/>
    </source>
</evidence>
<dbReference type="Proteomes" id="UP001630303">
    <property type="component" value="Unassembled WGS sequence"/>
</dbReference>
<evidence type="ECO:0000259" key="5">
    <source>
        <dbReference type="Pfam" id="PF00501"/>
    </source>
</evidence>
<keyword evidence="4" id="KW-0067">ATP-binding</keyword>
<sequence length="563" mass="61933">MTSTTPTELYRAARDELLAARTDPARAASFTWPRVEGPFNWAIDWFDPMARGNDRPALIVVDDDETHHERTFDELARRSDQLAAWLASQGVRTGDAVLLMLGNQVELWESMLAIMKLGGVIAPTTTALGPGDLADRIVRAEIRHVIAGSADADKFDDAPAELGRVVVGEARSGWARYDDAFEADAPPSRHPGTTAEDRLLLYFTSGTTSKPKLVEHTHASYPVGHLSTVYWLGLEPGDVHLAISSPGWAKHAWSCFFAPWIAEATVLALNYSRFSADRLLAELERDRVTTFCAPPTVWRMLIQADLTGRRGALREVVSAGEPLNPEVIAHVQRAWGLDIRDGYGQTEMTAIVANTPGAPLVPGSMGRPLPGCPVVIVDPLTGERADEGEICLDLTERPVNLMTGYVGEAERNADAFADGLFHTGDVARRDETGSITYIGRTDDVFKSSDYKISPFELESVLIEHPAVVEAAVVPAPDDLRLSVPKAYVVLASGHEPGEDVALEILRFARENLAPFQRLRRIEFAELPKTISGKIRRVELRDREERAARGEVVVVEWRDDRLRG</sequence>
<dbReference type="InterPro" id="IPR051087">
    <property type="entry name" value="Mitochondrial_ACSM"/>
</dbReference>